<dbReference type="AlphaFoldDB" id="A0A3B0WIS3"/>
<gene>
    <name evidence="1" type="ORF">MNBD_GAMMA04-1506</name>
</gene>
<dbReference type="EMBL" id="UOFB01000345">
    <property type="protein sequence ID" value="VAW49319.1"/>
    <property type="molecule type" value="Genomic_DNA"/>
</dbReference>
<evidence type="ECO:0000313" key="1">
    <source>
        <dbReference type="EMBL" id="VAW49319.1"/>
    </source>
</evidence>
<accession>A0A3B0WIS3</accession>
<evidence type="ECO:0008006" key="2">
    <source>
        <dbReference type="Google" id="ProtNLM"/>
    </source>
</evidence>
<feature type="non-terminal residue" evidence="1">
    <location>
        <position position="218"/>
    </location>
</feature>
<reference evidence="1" key="1">
    <citation type="submission" date="2018-06" db="EMBL/GenBank/DDBJ databases">
        <authorList>
            <person name="Zhirakovskaya E."/>
        </authorList>
    </citation>
    <scope>NUCLEOTIDE SEQUENCE</scope>
</reference>
<protein>
    <recommendedName>
        <fullName evidence="2">DUF4412 domain-containing protein</fullName>
    </recommendedName>
</protein>
<name>A0A3B0WIS3_9ZZZZ</name>
<sequence length="218" mass="24606">MKTHSVLLTCILITFLIGTANAGIMITGQDEGDMPEAIIYQDGVMIALDGNKKAGMIIDTQKNQCTWFNHSSRKFVRGCQSFSDSMSGIKAKGDVYMQSIMSRLTPEQQAMMKKQMENEKQNLPEFKIKKIGHTNFQGFSVNKYHFLIQGSPVAEVWLSPDLLKAMSREIDKETIEKVFGGTDDKDGSDFGRDGRQEVMEKKINDFAEKENAFVIKRM</sequence>
<organism evidence="1">
    <name type="scientific">hydrothermal vent metagenome</name>
    <dbReference type="NCBI Taxonomy" id="652676"/>
    <lineage>
        <taxon>unclassified sequences</taxon>
        <taxon>metagenomes</taxon>
        <taxon>ecological metagenomes</taxon>
    </lineage>
</organism>
<proteinExistence type="predicted"/>